<dbReference type="InterPro" id="IPR001996">
    <property type="entry name" value="PTS_IIB_1"/>
</dbReference>
<feature type="transmembrane region" description="Helical" evidence="15">
    <location>
        <begin position="153"/>
        <end position="175"/>
    </location>
</feature>
<dbReference type="InterPro" id="IPR018113">
    <property type="entry name" value="PTrfase_EIIB_Cys"/>
</dbReference>
<dbReference type="GO" id="GO:0015771">
    <property type="term" value="P:trehalose transport"/>
    <property type="evidence" value="ECO:0007669"/>
    <property type="project" value="TreeGrafter"/>
</dbReference>
<gene>
    <name evidence="19" type="ORF">KD144_11800</name>
</gene>
<dbReference type="Pfam" id="PF00358">
    <property type="entry name" value="PTS_EIIA_1"/>
    <property type="match status" value="1"/>
</dbReference>
<proteinExistence type="predicted"/>
<evidence type="ECO:0000313" key="19">
    <source>
        <dbReference type="EMBL" id="MBR8670234.1"/>
    </source>
</evidence>
<dbReference type="PANTHER" id="PTHR30175:SF4">
    <property type="entry name" value="PTS SYSTEM TREHALOSE-SPECIFIC EIIBC COMPONENT"/>
    <property type="match status" value="1"/>
</dbReference>
<keyword evidence="2" id="KW-0813">Transport</keyword>
<dbReference type="NCBIfam" id="TIGR01996">
    <property type="entry name" value="PTS-II-BC-sucr"/>
    <property type="match status" value="1"/>
</dbReference>
<dbReference type="GO" id="GO:0009401">
    <property type="term" value="P:phosphoenolpyruvate-dependent sugar phosphotransferase system"/>
    <property type="evidence" value="ECO:0007669"/>
    <property type="project" value="UniProtKB-KW"/>
</dbReference>
<dbReference type="Pfam" id="PF02378">
    <property type="entry name" value="PTS_EIIC"/>
    <property type="match status" value="1"/>
</dbReference>
<name>A0A941GH74_NIACI</name>
<dbReference type="GO" id="GO:0090589">
    <property type="term" value="F:protein-phosphocysteine-trehalose phosphotransferase system transporter activity"/>
    <property type="evidence" value="ECO:0007669"/>
    <property type="project" value="TreeGrafter"/>
</dbReference>
<evidence type="ECO:0000256" key="2">
    <source>
        <dbReference type="ARBA" id="ARBA00022448"/>
    </source>
</evidence>
<dbReference type="GO" id="GO:0016301">
    <property type="term" value="F:kinase activity"/>
    <property type="evidence" value="ECO:0007669"/>
    <property type="project" value="UniProtKB-KW"/>
</dbReference>
<evidence type="ECO:0000256" key="9">
    <source>
        <dbReference type="ARBA" id="ARBA00022989"/>
    </source>
</evidence>
<evidence type="ECO:0000256" key="6">
    <source>
        <dbReference type="ARBA" id="ARBA00022683"/>
    </source>
</evidence>
<dbReference type="InterPro" id="IPR011055">
    <property type="entry name" value="Dup_hybrid_motif"/>
</dbReference>
<keyword evidence="8" id="KW-0418">Kinase</keyword>
<dbReference type="Gene3D" id="2.70.70.10">
    <property type="entry name" value="Glucose Permease (Domain IIA)"/>
    <property type="match status" value="1"/>
</dbReference>
<evidence type="ECO:0000256" key="11">
    <source>
        <dbReference type="ARBA" id="ARBA00044053"/>
    </source>
</evidence>
<keyword evidence="4" id="KW-0762">Sugar transport</keyword>
<dbReference type="Gene3D" id="3.30.1360.60">
    <property type="entry name" value="Glucose permease domain IIB"/>
    <property type="match status" value="1"/>
</dbReference>
<keyword evidence="6" id="KW-0598">Phosphotransferase system</keyword>
<dbReference type="GO" id="GO:0008982">
    <property type="term" value="F:protein-N(PI)-phosphohistidine-sugar phosphotransferase activity"/>
    <property type="evidence" value="ECO:0007669"/>
    <property type="project" value="InterPro"/>
</dbReference>
<dbReference type="PROSITE" id="PS01035">
    <property type="entry name" value="PTS_EIIB_TYPE_1_CYS"/>
    <property type="match status" value="1"/>
</dbReference>
<dbReference type="PANTHER" id="PTHR30175">
    <property type="entry name" value="PHOSPHOTRANSFERASE SYSTEM TRANSPORT PROTEIN"/>
    <property type="match status" value="1"/>
</dbReference>
<protein>
    <recommendedName>
        <fullName evidence="11">protein-N(pi)-phosphohistidine--sucrose phosphotransferase</fullName>
        <ecNumber evidence="11">2.7.1.211</ecNumber>
    </recommendedName>
</protein>
<dbReference type="EC" id="2.7.1.211" evidence="11"/>
<feature type="active site" description="Phosphocysteine intermediate; for EIIB activity" evidence="14">
    <location>
        <position position="25"/>
    </location>
</feature>
<feature type="domain" description="PTS EIIA type-1" evidence="16">
    <location>
        <begin position="514"/>
        <end position="618"/>
    </location>
</feature>
<evidence type="ECO:0000256" key="3">
    <source>
        <dbReference type="ARBA" id="ARBA00022475"/>
    </source>
</evidence>
<dbReference type="RefSeq" id="WP_212119092.1">
    <property type="nucleotide sequence ID" value="NZ_JAGTPX020000022.1"/>
</dbReference>
<dbReference type="GO" id="GO:0005886">
    <property type="term" value="C:plasma membrane"/>
    <property type="evidence" value="ECO:0007669"/>
    <property type="project" value="UniProtKB-SubCell"/>
</dbReference>
<feature type="transmembrane region" description="Helical" evidence="15">
    <location>
        <begin position="304"/>
        <end position="323"/>
    </location>
</feature>
<comment type="catalytic activity">
    <reaction evidence="13">
        <text>N(pros)-phospho-L-histidyl-[protein](out) + sucrose = sucrose 6(G)-phosphate(in) + L-histidyl-[protein]</text>
        <dbReference type="Rhea" id="RHEA:49236"/>
        <dbReference type="Rhea" id="RHEA-COMP:9745"/>
        <dbReference type="Rhea" id="RHEA-COMP:9746"/>
        <dbReference type="ChEBI" id="CHEBI:17992"/>
        <dbReference type="ChEBI" id="CHEBI:29979"/>
        <dbReference type="ChEBI" id="CHEBI:64837"/>
        <dbReference type="ChEBI" id="CHEBI:91002"/>
        <dbReference type="EC" id="2.7.1.211"/>
    </reaction>
</comment>
<dbReference type="NCBIfam" id="TIGR00830">
    <property type="entry name" value="PTBA"/>
    <property type="match status" value="1"/>
</dbReference>
<keyword evidence="5 19" id="KW-0808">Transferase</keyword>
<evidence type="ECO:0000259" key="18">
    <source>
        <dbReference type="PROSITE" id="PS51103"/>
    </source>
</evidence>
<dbReference type="SUPFAM" id="SSF55604">
    <property type="entry name" value="Glucose permease domain IIB"/>
    <property type="match status" value="1"/>
</dbReference>
<dbReference type="PROSITE" id="PS00371">
    <property type="entry name" value="PTS_EIIA_TYPE_1_HIS"/>
    <property type="match status" value="1"/>
</dbReference>
<evidence type="ECO:0000256" key="7">
    <source>
        <dbReference type="ARBA" id="ARBA00022692"/>
    </source>
</evidence>
<dbReference type="PROSITE" id="PS51103">
    <property type="entry name" value="PTS_EIIC_TYPE_1"/>
    <property type="match status" value="1"/>
</dbReference>
<feature type="domain" description="PTS EIIB type-1" evidence="17">
    <location>
        <begin position="3"/>
        <end position="86"/>
    </location>
</feature>
<sequence length="648" mass="68591">MKHREVAERIAKALGENNLIAATHCATRLRLVVKDTKQIDQISLDEDPDLKGTFKANGQYQIIVGPGDVNVVYKELITITGVGEATKEELKEVTEKKETNPVMKLVKLLSDIFVPLIPALVAGGLLMALNNVLTGQGLFGPQSIVEMVPGIQGFADIVNLMASAPFAFLPILIGFSATKRFGGNPYLGAAAGMMLVMPNLVNGYGVAEALATGQMPYWDVFGLQIAQAGYQGQVLPVIGVAWILATLEKFFHKHLNNAIDFTFTPLLSVIITGFVTFAFVGPLLRGVSNQLTDGLLWLIDTLGGVGYGLFGLGYSAVVLTGLHQSFPAIETQLLADIAKTGGSFLFPIASAANVAQGAACLAIFFISKNQKQKGLASSASFSAMLGITEPAMFGINLKLKFPFFIALVAAGIGAAFMGFTGVRNVSLGPAGLIGFIAIAPKSIPMFMVGILISFILAFVATMIYGRNKLKVSSINTGSTSTTERSTTPVTNIATNEEIAAPVEGKAIDLATVNDPVFASGAMGKGIAIIPRIGKIYAPAEGILTVTNDSKHAYGIQTEKGAEILLHIGIDTVKLAGEGFKTYVKQGQKLKKGDLLGEFDIEKIHKAGFDSTVMIIVTNSIAYEEVKSMVDAELTVGEKAITLIPSVNK</sequence>
<evidence type="ECO:0000256" key="4">
    <source>
        <dbReference type="ARBA" id="ARBA00022597"/>
    </source>
</evidence>
<evidence type="ECO:0000259" key="17">
    <source>
        <dbReference type="PROSITE" id="PS51098"/>
    </source>
</evidence>
<comment type="caution">
    <text evidence="19">The sequence shown here is derived from an EMBL/GenBank/DDBJ whole genome shotgun (WGS) entry which is preliminary data.</text>
</comment>
<dbReference type="AlphaFoldDB" id="A0A941GH74"/>
<evidence type="ECO:0000256" key="8">
    <source>
        <dbReference type="ARBA" id="ARBA00022777"/>
    </source>
</evidence>
<feature type="domain" description="PTS EIIC type-1" evidence="18">
    <location>
        <begin position="120"/>
        <end position="480"/>
    </location>
</feature>
<feature type="transmembrane region" description="Helical" evidence="15">
    <location>
        <begin position="187"/>
        <end position="207"/>
    </location>
</feature>
<accession>A0A941GH74</accession>
<evidence type="ECO:0000256" key="1">
    <source>
        <dbReference type="ARBA" id="ARBA00004651"/>
    </source>
</evidence>
<dbReference type="InterPro" id="IPR001127">
    <property type="entry name" value="PTS_EIIA_1_perm"/>
</dbReference>
<evidence type="ECO:0000256" key="10">
    <source>
        <dbReference type="ARBA" id="ARBA00023136"/>
    </source>
</evidence>
<feature type="transmembrane region" description="Helical" evidence="15">
    <location>
        <begin position="112"/>
        <end position="133"/>
    </location>
</feature>
<keyword evidence="3" id="KW-1003">Cell membrane</keyword>
<feature type="transmembrane region" description="Helical" evidence="15">
    <location>
        <begin position="259"/>
        <end position="284"/>
    </location>
</feature>
<comment type="subcellular location">
    <subcellularLocation>
        <location evidence="1">Cell membrane</location>
        <topology evidence="1">Multi-pass membrane protein</topology>
    </subcellularLocation>
</comment>
<keyword evidence="9 15" id="KW-1133">Transmembrane helix</keyword>
<dbReference type="PROSITE" id="PS51093">
    <property type="entry name" value="PTS_EIIA_TYPE_1"/>
    <property type="match status" value="1"/>
</dbReference>
<evidence type="ECO:0000256" key="5">
    <source>
        <dbReference type="ARBA" id="ARBA00022679"/>
    </source>
</evidence>
<feature type="transmembrane region" description="Helical" evidence="15">
    <location>
        <begin position="442"/>
        <end position="464"/>
    </location>
</feature>
<comment type="function">
    <text evidence="12">The phosphoenolpyruvate-dependent sugar phosphotransferase system (sugar PTS), a major carbohydrate active transport system, catalyzes the phosphorylation of incoming sugar substrates concomitantly with their translocation across the cell membrane. This system is involved in sucrose transport.</text>
</comment>
<evidence type="ECO:0000256" key="14">
    <source>
        <dbReference type="PROSITE-ProRule" id="PRU00421"/>
    </source>
</evidence>
<dbReference type="InterPro" id="IPR010973">
    <property type="entry name" value="PTS_IIBC_sucr"/>
</dbReference>
<dbReference type="InterPro" id="IPR013013">
    <property type="entry name" value="PTS_EIIC_1"/>
</dbReference>
<keyword evidence="7 15" id="KW-0812">Transmembrane</keyword>
<dbReference type="Pfam" id="PF00367">
    <property type="entry name" value="PTS_EIIB"/>
    <property type="match status" value="1"/>
</dbReference>
<evidence type="ECO:0000256" key="12">
    <source>
        <dbReference type="ARBA" id="ARBA00045139"/>
    </source>
</evidence>
<dbReference type="InterPro" id="IPR036878">
    <property type="entry name" value="Glu_permease_IIB"/>
</dbReference>
<feature type="transmembrane region" description="Helical" evidence="15">
    <location>
        <begin position="404"/>
        <end position="422"/>
    </location>
</feature>
<dbReference type="SUPFAM" id="SSF51261">
    <property type="entry name" value="Duplicated hybrid motif"/>
    <property type="match status" value="1"/>
</dbReference>
<evidence type="ECO:0000259" key="16">
    <source>
        <dbReference type="PROSITE" id="PS51093"/>
    </source>
</evidence>
<evidence type="ECO:0000256" key="15">
    <source>
        <dbReference type="SAM" id="Phobius"/>
    </source>
</evidence>
<dbReference type="FunFam" id="2.70.70.10:FF:000001">
    <property type="entry name" value="PTS system glucose-specific IIA component"/>
    <property type="match status" value="1"/>
</dbReference>
<organism evidence="19">
    <name type="scientific">Niallia circulans</name>
    <name type="common">Bacillus circulans</name>
    <dbReference type="NCBI Taxonomy" id="1397"/>
    <lineage>
        <taxon>Bacteria</taxon>
        <taxon>Bacillati</taxon>
        <taxon>Bacillota</taxon>
        <taxon>Bacilli</taxon>
        <taxon>Bacillales</taxon>
        <taxon>Bacillaceae</taxon>
        <taxon>Niallia</taxon>
    </lineage>
</organism>
<dbReference type="EMBL" id="JAGTPX010000010">
    <property type="protein sequence ID" value="MBR8670234.1"/>
    <property type="molecule type" value="Genomic_DNA"/>
</dbReference>
<keyword evidence="10 15" id="KW-0472">Membrane</keyword>
<evidence type="ECO:0000256" key="13">
    <source>
        <dbReference type="ARBA" id="ARBA00048931"/>
    </source>
</evidence>
<dbReference type="InterPro" id="IPR003352">
    <property type="entry name" value="PTS_EIIC"/>
</dbReference>
<reference evidence="19" key="1">
    <citation type="submission" date="2021-04" db="EMBL/GenBank/DDBJ databases">
        <title>Genomic analysis of electroactive and textile dye degrading Bacillus circulans strain: DC10 isolated from constructed wetland-microbial fuel cells treating textile dye wastewaters.</title>
        <authorList>
            <person name="Patel D.U."/>
            <person name="Desai C.R."/>
        </authorList>
    </citation>
    <scope>NUCLEOTIDE SEQUENCE</scope>
    <source>
        <strain evidence="19">DC10</strain>
    </source>
</reference>
<feature type="transmembrane region" description="Helical" evidence="15">
    <location>
        <begin position="344"/>
        <end position="366"/>
    </location>
</feature>
<dbReference type="InterPro" id="IPR050558">
    <property type="entry name" value="PTS_Sugar-Specific_Components"/>
</dbReference>
<dbReference type="CDD" id="cd00212">
    <property type="entry name" value="PTS_IIB_glc"/>
    <property type="match status" value="1"/>
</dbReference>
<dbReference type="PROSITE" id="PS51098">
    <property type="entry name" value="PTS_EIIB_TYPE_1"/>
    <property type="match status" value="1"/>
</dbReference>